<dbReference type="GO" id="GO:0006351">
    <property type="term" value="P:DNA-templated transcription"/>
    <property type="evidence" value="ECO:0007669"/>
    <property type="project" value="TreeGrafter"/>
</dbReference>
<keyword evidence="4" id="KW-0804">Transcription</keyword>
<keyword evidence="8" id="KW-1185">Reference proteome</keyword>
<evidence type="ECO:0000256" key="4">
    <source>
        <dbReference type="ARBA" id="ARBA00023163"/>
    </source>
</evidence>
<dbReference type="CDD" id="cd05466">
    <property type="entry name" value="PBP2_LTTR_substrate"/>
    <property type="match status" value="1"/>
</dbReference>
<proteinExistence type="inferred from homology"/>
<accession>A0A0C5VHB6</accession>
<evidence type="ECO:0000256" key="5">
    <source>
        <dbReference type="SAM" id="Coils"/>
    </source>
</evidence>
<evidence type="ECO:0000256" key="2">
    <source>
        <dbReference type="ARBA" id="ARBA00023015"/>
    </source>
</evidence>
<feature type="domain" description="HTH lysR-type" evidence="6">
    <location>
        <begin position="5"/>
        <end position="62"/>
    </location>
</feature>
<reference evidence="7 8" key="1">
    <citation type="submission" date="2014-01" db="EMBL/GenBank/DDBJ databases">
        <title>Full genme sequencing of cellulolytic bacterium Gynuella sunshinyii YC6258T gen. nov., sp. nov.</title>
        <authorList>
            <person name="Khan H."/>
            <person name="Chung E.J."/>
            <person name="Chung Y.R."/>
        </authorList>
    </citation>
    <scope>NUCLEOTIDE SEQUENCE [LARGE SCALE GENOMIC DNA]</scope>
    <source>
        <strain evidence="7 8">YC6258</strain>
    </source>
</reference>
<evidence type="ECO:0000313" key="8">
    <source>
        <dbReference type="Proteomes" id="UP000032266"/>
    </source>
</evidence>
<gene>
    <name evidence="7" type="ORF">YC6258_02008</name>
</gene>
<comment type="similarity">
    <text evidence="1">Belongs to the LysR transcriptional regulatory family.</text>
</comment>
<protein>
    <submittedName>
        <fullName evidence="7">Transcriptional regulator</fullName>
    </submittedName>
</protein>
<dbReference type="InterPro" id="IPR036388">
    <property type="entry name" value="WH-like_DNA-bd_sf"/>
</dbReference>
<dbReference type="SUPFAM" id="SSF53850">
    <property type="entry name" value="Periplasmic binding protein-like II"/>
    <property type="match status" value="1"/>
</dbReference>
<dbReference type="GO" id="GO:0043565">
    <property type="term" value="F:sequence-specific DNA binding"/>
    <property type="evidence" value="ECO:0007669"/>
    <property type="project" value="TreeGrafter"/>
</dbReference>
<name>A0A0C5VHB6_9GAMM</name>
<dbReference type="Pfam" id="PF00126">
    <property type="entry name" value="HTH_1"/>
    <property type="match status" value="1"/>
</dbReference>
<evidence type="ECO:0000259" key="6">
    <source>
        <dbReference type="PROSITE" id="PS50931"/>
    </source>
</evidence>
<dbReference type="InterPro" id="IPR005119">
    <property type="entry name" value="LysR_subst-bd"/>
</dbReference>
<evidence type="ECO:0000256" key="1">
    <source>
        <dbReference type="ARBA" id="ARBA00009437"/>
    </source>
</evidence>
<dbReference type="Proteomes" id="UP000032266">
    <property type="component" value="Chromosome"/>
</dbReference>
<sequence length="297" mass="33362">MKHNIDWNDLRYLLLVARHGSVSAAARELGVNHTTVLRRINSFEEANKLRFFIKKSTGYKPTPEGLQLLEAACAVEEKINDLERKIKGAENEMSGQVRITAVDSLCHPLLLKHINSFTHSFPEIEVLFSATNQVLDLGNRDSDIAVRPGLDLPEHLHGYRVADMACHVYLHEALSEHDPDSLPWLGLDRPISTTYIGQQYEQMIQNKSVAFRANSFKALQMAAEQLAGCTLLPCFLGDTSDSLQRLPGSQYTFTTGLWVVSHKDLALSKPISRLMEHIHAGLQQDEDLFAGQRSRCF</sequence>
<dbReference type="Gene3D" id="1.10.10.10">
    <property type="entry name" value="Winged helix-like DNA-binding domain superfamily/Winged helix DNA-binding domain"/>
    <property type="match status" value="1"/>
</dbReference>
<dbReference type="RefSeq" id="WP_052830173.1">
    <property type="nucleotide sequence ID" value="NZ_CP007142.1"/>
</dbReference>
<feature type="coiled-coil region" evidence="5">
    <location>
        <begin position="72"/>
        <end position="99"/>
    </location>
</feature>
<dbReference type="STRING" id="1445510.YC6258_02008"/>
<dbReference type="EMBL" id="CP007142">
    <property type="protein sequence ID" value="AJQ94052.1"/>
    <property type="molecule type" value="Genomic_DNA"/>
</dbReference>
<evidence type="ECO:0000256" key="3">
    <source>
        <dbReference type="ARBA" id="ARBA00023125"/>
    </source>
</evidence>
<dbReference type="Pfam" id="PF03466">
    <property type="entry name" value="LysR_substrate"/>
    <property type="match status" value="1"/>
</dbReference>
<dbReference type="GO" id="GO:0003700">
    <property type="term" value="F:DNA-binding transcription factor activity"/>
    <property type="evidence" value="ECO:0007669"/>
    <property type="project" value="InterPro"/>
</dbReference>
<keyword evidence="3" id="KW-0238">DNA-binding</keyword>
<dbReference type="InterPro" id="IPR000847">
    <property type="entry name" value="LysR_HTH_N"/>
</dbReference>
<dbReference type="InterPro" id="IPR036390">
    <property type="entry name" value="WH_DNA-bd_sf"/>
</dbReference>
<dbReference type="KEGG" id="gsn:YC6258_02008"/>
<keyword evidence="2" id="KW-0805">Transcription regulation</keyword>
<keyword evidence="5" id="KW-0175">Coiled coil</keyword>
<dbReference type="Gene3D" id="3.40.190.290">
    <property type="match status" value="1"/>
</dbReference>
<dbReference type="HOGENOM" id="CLU_039613_2_1_6"/>
<dbReference type="AlphaFoldDB" id="A0A0C5VHB6"/>
<dbReference type="SUPFAM" id="SSF46785">
    <property type="entry name" value="Winged helix' DNA-binding domain"/>
    <property type="match status" value="1"/>
</dbReference>
<organism evidence="7 8">
    <name type="scientific">Gynuella sunshinyii YC6258</name>
    <dbReference type="NCBI Taxonomy" id="1445510"/>
    <lineage>
        <taxon>Bacteria</taxon>
        <taxon>Pseudomonadati</taxon>
        <taxon>Pseudomonadota</taxon>
        <taxon>Gammaproteobacteria</taxon>
        <taxon>Oceanospirillales</taxon>
        <taxon>Saccharospirillaceae</taxon>
        <taxon>Gynuella</taxon>
    </lineage>
</organism>
<dbReference type="PANTHER" id="PTHR30537">
    <property type="entry name" value="HTH-TYPE TRANSCRIPTIONAL REGULATOR"/>
    <property type="match status" value="1"/>
</dbReference>
<dbReference type="InterPro" id="IPR058163">
    <property type="entry name" value="LysR-type_TF_proteobact-type"/>
</dbReference>
<dbReference type="PANTHER" id="PTHR30537:SF3">
    <property type="entry name" value="TRANSCRIPTIONAL REGULATORY PROTEIN"/>
    <property type="match status" value="1"/>
</dbReference>
<dbReference type="PROSITE" id="PS50931">
    <property type="entry name" value="HTH_LYSR"/>
    <property type="match status" value="1"/>
</dbReference>
<evidence type="ECO:0000313" key="7">
    <source>
        <dbReference type="EMBL" id="AJQ94052.1"/>
    </source>
</evidence>